<evidence type="ECO:0000313" key="5">
    <source>
        <dbReference type="Proteomes" id="UP001374803"/>
    </source>
</evidence>
<name>A0ABZ2KTI9_9BACT</name>
<proteinExistence type="inferred from homology"/>
<dbReference type="PRINTS" id="PR00081">
    <property type="entry name" value="GDHRDH"/>
</dbReference>
<dbReference type="Pfam" id="PF13561">
    <property type="entry name" value="adh_short_C2"/>
    <property type="match status" value="1"/>
</dbReference>
<sequence>MMPGLLEGKVALVTGASRGIGAETARELARQGARVALLSRDVERLAQVQRGIVEEGGQAMVAAGDVTDAGSLARAHDAVRDAWGAIDLLVSNAGAAPGQVFLCEQSEEQWLRTLDVNLTSSFRIARLVVPDMMELRRGSIVFISSVVGKRGLAANSAYCAAKFGVLGLMESLAWEVARFGVRVNAVCPGLTNTDTMQDPSKYGASFVDSIRRHHGPPDLTWSRYVKSALRTTALGRMVEPEEVAKMIAFLLSPLAEAMTGQAINVDGGAI</sequence>
<evidence type="ECO:0000256" key="1">
    <source>
        <dbReference type="ARBA" id="ARBA00006484"/>
    </source>
</evidence>
<dbReference type="PANTHER" id="PTHR42760">
    <property type="entry name" value="SHORT-CHAIN DEHYDROGENASES/REDUCTASES FAMILY MEMBER"/>
    <property type="match status" value="1"/>
</dbReference>
<dbReference type="InterPro" id="IPR002347">
    <property type="entry name" value="SDR_fam"/>
</dbReference>
<keyword evidence="5" id="KW-1185">Reference proteome</keyword>
<evidence type="ECO:0000313" key="4">
    <source>
        <dbReference type="EMBL" id="WXB01988.1"/>
    </source>
</evidence>
<feature type="domain" description="Ketoreductase" evidence="3">
    <location>
        <begin position="9"/>
        <end position="199"/>
    </location>
</feature>
<dbReference type="InterPro" id="IPR020904">
    <property type="entry name" value="Sc_DH/Rdtase_CS"/>
</dbReference>
<dbReference type="PRINTS" id="PR00080">
    <property type="entry name" value="SDRFAMILY"/>
</dbReference>
<evidence type="ECO:0000259" key="3">
    <source>
        <dbReference type="SMART" id="SM00822"/>
    </source>
</evidence>
<dbReference type="CDD" id="cd05233">
    <property type="entry name" value="SDR_c"/>
    <property type="match status" value="1"/>
</dbReference>
<dbReference type="SMART" id="SM00822">
    <property type="entry name" value="PKS_KR"/>
    <property type="match status" value="1"/>
</dbReference>
<organism evidence="4 5">
    <name type="scientific">Pendulispora rubella</name>
    <dbReference type="NCBI Taxonomy" id="2741070"/>
    <lineage>
        <taxon>Bacteria</taxon>
        <taxon>Pseudomonadati</taxon>
        <taxon>Myxococcota</taxon>
        <taxon>Myxococcia</taxon>
        <taxon>Myxococcales</taxon>
        <taxon>Sorangiineae</taxon>
        <taxon>Pendulisporaceae</taxon>
        <taxon>Pendulispora</taxon>
    </lineage>
</organism>
<gene>
    <name evidence="4" type="ORF">LVJ94_34360</name>
</gene>
<dbReference type="Gene3D" id="3.40.50.720">
    <property type="entry name" value="NAD(P)-binding Rossmann-like Domain"/>
    <property type="match status" value="1"/>
</dbReference>
<evidence type="ECO:0000256" key="2">
    <source>
        <dbReference type="RuleBase" id="RU000363"/>
    </source>
</evidence>
<accession>A0ABZ2KTI9</accession>
<dbReference type="SUPFAM" id="SSF51735">
    <property type="entry name" value="NAD(P)-binding Rossmann-fold domains"/>
    <property type="match status" value="1"/>
</dbReference>
<dbReference type="PROSITE" id="PS00061">
    <property type="entry name" value="ADH_SHORT"/>
    <property type="match status" value="1"/>
</dbReference>
<protein>
    <submittedName>
        <fullName evidence="4">SDR family oxidoreductase</fullName>
    </submittedName>
</protein>
<dbReference type="RefSeq" id="WP_394831609.1">
    <property type="nucleotide sequence ID" value="NZ_CP089929.1"/>
</dbReference>
<dbReference type="InterPro" id="IPR057326">
    <property type="entry name" value="KR_dom"/>
</dbReference>
<reference evidence="4" key="1">
    <citation type="submission" date="2021-12" db="EMBL/GenBank/DDBJ databases">
        <title>Discovery of the Pendulisporaceae a myxobacterial family with distinct sporulation behavior and unique specialized metabolism.</title>
        <authorList>
            <person name="Garcia R."/>
            <person name="Popoff A."/>
            <person name="Bader C.D."/>
            <person name="Loehr J."/>
            <person name="Walesch S."/>
            <person name="Walt C."/>
            <person name="Boldt J."/>
            <person name="Bunk B."/>
            <person name="Haeckl F.J.F.P.J."/>
            <person name="Gunesch A.P."/>
            <person name="Birkelbach J."/>
            <person name="Nuebel U."/>
            <person name="Pietschmann T."/>
            <person name="Bach T."/>
            <person name="Mueller R."/>
        </authorList>
    </citation>
    <scope>NUCLEOTIDE SEQUENCE</scope>
    <source>
        <strain evidence="4">MSr11367</strain>
    </source>
</reference>
<dbReference type="Proteomes" id="UP001374803">
    <property type="component" value="Chromosome"/>
</dbReference>
<dbReference type="InterPro" id="IPR036291">
    <property type="entry name" value="NAD(P)-bd_dom_sf"/>
</dbReference>
<dbReference type="Pfam" id="PF00106">
    <property type="entry name" value="adh_short"/>
    <property type="match status" value="1"/>
</dbReference>
<comment type="similarity">
    <text evidence="1 2">Belongs to the short-chain dehydrogenases/reductases (SDR) family.</text>
</comment>
<dbReference type="EMBL" id="CP089983">
    <property type="protein sequence ID" value="WXB01988.1"/>
    <property type="molecule type" value="Genomic_DNA"/>
</dbReference>